<gene>
    <name evidence="3" type="ORF">BJ976_001343</name>
</gene>
<name>A0A7W7PB13_9MICC</name>
<dbReference type="Proteomes" id="UP000560081">
    <property type="component" value="Unassembled WGS sequence"/>
</dbReference>
<accession>A0A7W7PB13</accession>
<feature type="region of interest" description="Disordered" evidence="1">
    <location>
        <begin position="262"/>
        <end position="293"/>
    </location>
</feature>
<evidence type="ECO:0000313" key="3">
    <source>
        <dbReference type="EMBL" id="MBB4882992.1"/>
    </source>
</evidence>
<feature type="transmembrane region" description="Helical" evidence="2">
    <location>
        <begin position="118"/>
        <end position="140"/>
    </location>
</feature>
<organism evidence="3 4">
    <name type="scientific">Micrococcus flavus</name>
    <dbReference type="NCBI Taxonomy" id="384602"/>
    <lineage>
        <taxon>Bacteria</taxon>
        <taxon>Bacillati</taxon>
        <taxon>Actinomycetota</taxon>
        <taxon>Actinomycetes</taxon>
        <taxon>Micrococcales</taxon>
        <taxon>Micrococcaceae</taxon>
        <taxon>Micrococcus</taxon>
    </lineage>
</organism>
<comment type="caution">
    <text evidence="3">The sequence shown here is derived from an EMBL/GenBank/DDBJ whole genome shotgun (WGS) entry which is preliminary data.</text>
</comment>
<feature type="transmembrane region" description="Helical" evidence="2">
    <location>
        <begin position="160"/>
        <end position="180"/>
    </location>
</feature>
<proteinExistence type="predicted"/>
<keyword evidence="4" id="KW-1185">Reference proteome</keyword>
<protein>
    <submittedName>
        <fullName evidence="3">Uncharacterized protein</fullName>
    </submittedName>
</protein>
<feature type="transmembrane region" description="Helical" evidence="2">
    <location>
        <begin position="85"/>
        <end position="106"/>
    </location>
</feature>
<feature type="compositionally biased region" description="Low complexity" evidence="1">
    <location>
        <begin position="263"/>
        <end position="279"/>
    </location>
</feature>
<feature type="compositionally biased region" description="Low complexity" evidence="1">
    <location>
        <begin position="1"/>
        <end position="10"/>
    </location>
</feature>
<evidence type="ECO:0000256" key="1">
    <source>
        <dbReference type="SAM" id="MobiDB-lite"/>
    </source>
</evidence>
<evidence type="ECO:0000313" key="4">
    <source>
        <dbReference type="Proteomes" id="UP000560081"/>
    </source>
</evidence>
<feature type="transmembrane region" description="Helical" evidence="2">
    <location>
        <begin position="40"/>
        <end position="65"/>
    </location>
</feature>
<evidence type="ECO:0000256" key="2">
    <source>
        <dbReference type="SAM" id="Phobius"/>
    </source>
</evidence>
<reference evidence="3 4" key="1">
    <citation type="submission" date="2020-08" db="EMBL/GenBank/DDBJ databases">
        <title>Sequencing the genomes of 1000 actinobacteria strains.</title>
        <authorList>
            <person name="Klenk H.-P."/>
        </authorList>
    </citation>
    <scope>NUCLEOTIDE SEQUENCE [LARGE SCALE GENOMIC DNA]</scope>
    <source>
        <strain evidence="3 4">DSM 19079</strain>
    </source>
</reference>
<keyword evidence="2" id="KW-1133">Transmembrane helix</keyword>
<feature type="transmembrane region" description="Helical" evidence="2">
    <location>
        <begin position="192"/>
        <end position="212"/>
    </location>
</feature>
<dbReference type="EMBL" id="JACHMC010000001">
    <property type="protein sequence ID" value="MBB4882992.1"/>
    <property type="molecule type" value="Genomic_DNA"/>
</dbReference>
<keyword evidence="2" id="KW-0472">Membrane</keyword>
<dbReference type="RefSeq" id="WP_229667106.1">
    <property type="nucleotide sequence ID" value="NZ_BMLA01000001.1"/>
</dbReference>
<feature type="region of interest" description="Disordered" evidence="1">
    <location>
        <begin position="1"/>
        <end position="22"/>
    </location>
</feature>
<dbReference type="AlphaFoldDB" id="A0A7W7PB13"/>
<sequence>MVSTPASPSSPVLPPSDPVLDADGAARRPRAVQGRWARRVAATLIGVSLLLTLWSWALPFVFGFGVRQMPWWRSFFEVNHEVNLAAWWSAGLLLLGAVGFTVVGLVRRSLRADRRWGLLAWLTPSALLAAMSLDEFTQIHERAGDVWDTLPFTGENPLHAFQWLILGAPVAVLVIGLLALSAVRLPRCTRALTVSGITVFFLGAIILESLPLLFGIGRSTWTYHAVTHAEELVEMIGSSLLVVAPWAHLHLRRAPGSLLVTTDGAPDAHPDPSAADVVPRPAAGATGRLGDRD</sequence>
<keyword evidence="2" id="KW-0812">Transmembrane</keyword>